<evidence type="ECO:0000313" key="2">
    <source>
        <dbReference type="EMBL" id="KAK4220686.1"/>
    </source>
</evidence>
<dbReference type="Pfam" id="PF11913">
    <property type="entry name" value="DUF3431"/>
    <property type="match status" value="1"/>
</dbReference>
<dbReference type="InterPro" id="IPR021838">
    <property type="entry name" value="DUF3431"/>
</dbReference>
<feature type="chain" id="PRO_5042936260" evidence="1">
    <location>
        <begin position="33"/>
        <end position="354"/>
    </location>
</feature>
<proteinExistence type="predicted"/>
<protein>
    <submittedName>
        <fullName evidence="2">Uncharacterized protein</fullName>
    </submittedName>
</protein>
<accession>A0AAN7BCH2</accession>
<name>A0AAN7BCH2_9PEZI</name>
<dbReference type="Proteomes" id="UP001301958">
    <property type="component" value="Unassembled WGS sequence"/>
</dbReference>
<evidence type="ECO:0000313" key="3">
    <source>
        <dbReference type="Proteomes" id="UP001301958"/>
    </source>
</evidence>
<comment type="caution">
    <text evidence="2">The sequence shown here is derived from an EMBL/GenBank/DDBJ whole genome shotgun (WGS) entry which is preliminary data.</text>
</comment>
<dbReference type="PANTHER" id="PTHR37490:SF3">
    <property type="entry name" value="DUF3431 DOMAIN CONTAINING PROTEIN"/>
    <property type="match status" value="1"/>
</dbReference>
<reference evidence="2" key="2">
    <citation type="submission" date="2023-05" db="EMBL/GenBank/DDBJ databases">
        <authorList>
            <consortium name="Lawrence Berkeley National Laboratory"/>
            <person name="Steindorff A."/>
            <person name="Hensen N."/>
            <person name="Bonometti L."/>
            <person name="Westerberg I."/>
            <person name="Brannstrom I.O."/>
            <person name="Guillou S."/>
            <person name="Cros-Aarteil S."/>
            <person name="Calhoun S."/>
            <person name="Haridas S."/>
            <person name="Kuo A."/>
            <person name="Mondo S."/>
            <person name="Pangilinan J."/>
            <person name="Riley R."/>
            <person name="Labutti K."/>
            <person name="Andreopoulos B."/>
            <person name="Lipzen A."/>
            <person name="Chen C."/>
            <person name="Yanf M."/>
            <person name="Daum C."/>
            <person name="Ng V."/>
            <person name="Clum A."/>
            <person name="Ohm R."/>
            <person name="Martin F."/>
            <person name="Silar P."/>
            <person name="Natvig D."/>
            <person name="Lalanne C."/>
            <person name="Gautier V."/>
            <person name="Ament-Velasquez S.L."/>
            <person name="Kruys A."/>
            <person name="Hutchinson M.I."/>
            <person name="Powell A.J."/>
            <person name="Barry K."/>
            <person name="Miller A.N."/>
            <person name="Grigoriev I.V."/>
            <person name="Debuchy R."/>
            <person name="Gladieux P."/>
            <person name="Thoren M.H."/>
            <person name="Johannesson H."/>
        </authorList>
    </citation>
    <scope>NUCLEOTIDE SEQUENCE</scope>
    <source>
        <strain evidence="2">CBS 990.96</strain>
    </source>
</reference>
<keyword evidence="3" id="KW-1185">Reference proteome</keyword>
<gene>
    <name evidence="2" type="ORF">QBC38DRAFT_493690</name>
</gene>
<dbReference type="EMBL" id="MU865666">
    <property type="protein sequence ID" value="KAK4220686.1"/>
    <property type="molecule type" value="Genomic_DNA"/>
</dbReference>
<dbReference type="PANTHER" id="PTHR37490">
    <property type="entry name" value="EXPRESSED PROTEIN"/>
    <property type="match status" value="1"/>
</dbReference>
<feature type="signal peptide" evidence="1">
    <location>
        <begin position="1"/>
        <end position="32"/>
    </location>
</feature>
<evidence type="ECO:0000256" key="1">
    <source>
        <dbReference type="SAM" id="SignalP"/>
    </source>
</evidence>
<organism evidence="2 3">
    <name type="scientific">Podospora fimiseda</name>
    <dbReference type="NCBI Taxonomy" id="252190"/>
    <lineage>
        <taxon>Eukaryota</taxon>
        <taxon>Fungi</taxon>
        <taxon>Dikarya</taxon>
        <taxon>Ascomycota</taxon>
        <taxon>Pezizomycotina</taxon>
        <taxon>Sordariomycetes</taxon>
        <taxon>Sordariomycetidae</taxon>
        <taxon>Sordariales</taxon>
        <taxon>Podosporaceae</taxon>
        <taxon>Podospora</taxon>
    </lineage>
</organism>
<sequence>MISFPSLKRGNPLIPLCGLMLCIWLLTFYMRAEEAPTNDGGPTTVGPPRERIVKKPEVAPAQPPEPKFTTPSHEVGVVVASLKKENTTWIEQQLPRAWVPSIYIVDDPTAKLTVPLNKGREAMVYLTYIIDNYYSLPDVSLFIHASRFAWHNDNPDYDSLASLLSLQIPYVKSEGYVNLRCVWTLGCPTEFRPIEDVNPGWKDFRKSHPPNGHTVTTKEVYKQSFEELLPGEDVPEKVGVSCCAQFAVSKERLRTRKREEYVRWRKWLLETPLVDEVSGRVFEYMWHVIFGKEGVFCPSAEECYCKVYGWCNLKECTKVGCDKWYTLPKYATLPQGWPLVGWEKEERNFSGPHL</sequence>
<dbReference type="AlphaFoldDB" id="A0AAN7BCH2"/>
<keyword evidence="1" id="KW-0732">Signal</keyword>
<reference evidence="2" key="1">
    <citation type="journal article" date="2023" name="Mol. Phylogenet. Evol.">
        <title>Genome-scale phylogeny and comparative genomics of the fungal order Sordariales.</title>
        <authorList>
            <person name="Hensen N."/>
            <person name="Bonometti L."/>
            <person name="Westerberg I."/>
            <person name="Brannstrom I.O."/>
            <person name="Guillou S."/>
            <person name="Cros-Aarteil S."/>
            <person name="Calhoun S."/>
            <person name="Haridas S."/>
            <person name="Kuo A."/>
            <person name="Mondo S."/>
            <person name="Pangilinan J."/>
            <person name="Riley R."/>
            <person name="LaButti K."/>
            <person name="Andreopoulos B."/>
            <person name="Lipzen A."/>
            <person name="Chen C."/>
            <person name="Yan M."/>
            <person name="Daum C."/>
            <person name="Ng V."/>
            <person name="Clum A."/>
            <person name="Steindorff A."/>
            <person name="Ohm R.A."/>
            <person name="Martin F."/>
            <person name="Silar P."/>
            <person name="Natvig D.O."/>
            <person name="Lalanne C."/>
            <person name="Gautier V."/>
            <person name="Ament-Velasquez S.L."/>
            <person name="Kruys A."/>
            <person name="Hutchinson M.I."/>
            <person name="Powell A.J."/>
            <person name="Barry K."/>
            <person name="Miller A.N."/>
            <person name="Grigoriev I.V."/>
            <person name="Debuchy R."/>
            <person name="Gladieux P."/>
            <person name="Hiltunen Thoren M."/>
            <person name="Johannesson H."/>
        </authorList>
    </citation>
    <scope>NUCLEOTIDE SEQUENCE</scope>
    <source>
        <strain evidence="2">CBS 990.96</strain>
    </source>
</reference>